<feature type="transmembrane region" description="Helical" evidence="1">
    <location>
        <begin position="230"/>
        <end position="248"/>
    </location>
</feature>
<feature type="transmembrane region" description="Helical" evidence="1">
    <location>
        <begin position="77"/>
        <end position="96"/>
    </location>
</feature>
<evidence type="ECO:0000256" key="1">
    <source>
        <dbReference type="SAM" id="Phobius"/>
    </source>
</evidence>
<keyword evidence="1" id="KW-0472">Membrane</keyword>
<keyword evidence="1" id="KW-0812">Transmembrane</keyword>
<accession>A0A9Q7AHC2</accession>
<feature type="transmembrane region" description="Helical" evidence="1">
    <location>
        <begin position="202"/>
        <end position="218"/>
    </location>
</feature>
<proteinExistence type="predicted"/>
<feature type="transmembrane region" description="Helical" evidence="1">
    <location>
        <begin position="50"/>
        <end position="71"/>
    </location>
</feature>
<protein>
    <submittedName>
        <fullName evidence="3">DUF2157 domain-containing protein</fullName>
    </submittedName>
</protein>
<feature type="domain" description="DUF2157" evidence="2">
    <location>
        <begin position="19"/>
        <end position="126"/>
    </location>
</feature>
<evidence type="ECO:0000259" key="2">
    <source>
        <dbReference type="Pfam" id="PF09925"/>
    </source>
</evidence>
<dbReference type="RefSeq" id="WP_274374320.1">
    <property type="nucleotide sequence ID" value="NZ_CP072943.1"/>
</dbReference>
<name>A0A9Q7AHC2_9BACT</name>
<feature type="transmembrane region" description="Helical" evidence="1">
    <location>
        <begin position="176"/>
        <end position="196"/>
    </location>
</feature>
<evidence type="ECO:0000313" key="4">
    <source>
        <dbReference type="Proteomes" id="UP000671879"/>
    </source>
</evidence>
<feature type="transmembrane region" description="Helical" evidence="1">
    <location>
        <begin position="301"/>
        <end position="322"/>
    </location>
</feature>
<feature type="transmembrane region" description="Helical" evidence="1">
    <location>
        <begin position="108"/>
        <end position="128"/>
    </location>
</feature>
<dbReference type="KEGG" id="aram:KAR29_03865"/>
<reference evidence="4" key="1">
    <citation type="submission" date="2021-04" db="EMBL/GenBank/DDBJ databases">
        <title>A novel Synergistetes isolate from a pyrite-forming mixed culture.</title>
        <authorList>
            <person name="Bunk B."/>
            <person name="Sproer C."/>
            <person name="Spring S."/>
            <person name="Pester M."/>
        </authorList>
    </citation>
    <scope>NUCLEOTIDE SEQUENCE [LARGE SCALE GENOMIC DNA]</scope>
    <source>
        <strain evidence="4">J.5.4.2-T.3.5.2</strain>
    </source>
</reference>
<keyword evidence="4" id="KW-1185">Reference proteome</keyword>
<sequence>MGDDEFFSVTSGDVDEALSRGLLVPERRDELEAFLRARSKEREATSGSTFSVLAYYLGTLVVLAALSWFVADAWESMGGWGLASVAAVYGGLFVLAGRRFYGREETRVLGGLLFSLALCLTPLFAYGVQKATGLWTGTPPGEYDSFLHWVRSGWCVMELSTIAVALAVIRGVRFSFLAAPLSLALWYLTMDLSSLLKRDHRMTSLLFGLALMALAFLWDLRRKREDPEYGFWLHLVGAVAFWGGLSLLDGRTELRRFLYGSINLGLIALSAALDRSIYLILGGLGFFGYLGHLAWSVFEDVLYFPLVLVLFGLAVMACGLWYHRRRKALSLWIEGHLPPFLLRLREVRGDSAWK</sequence>
<gene>
    <name evidence="3" type="ORF">KAR29_03865</name>
</gene>
<dbReference type="Proteomes" id="UP000671879">
    <property type="component" value="Chromosome"/>
</dbReference>
<dbReference type="InterPro" id="IPR018677">
    <property type="entry name" value="DUF2157"/>
</dbReference>
<evidence type="ECO:0000313" key="3">
    <source>
        <dbReference type="EMBL" id="QTX33049.1"/>
    </source>
</evidence>
<dbReference type="EMBL" id="CP072943">
    <property type="protein sequence ID" value="QTX33049.1"/>
    <property type="molecule type" value="Genomic_DNA"/>
</dbReference>
<keyword evidence="1" id="KW-1133">Transmembrane helix</keyword>
<dbReference type="Pfam" id="PF09925">
    <property type="entry name" value="DUF2157"/>
    <property type="match status" value="1"/>
</dbReference>
<feature type="transmembrane region" description="Helical" evidence="1">
    <location>
        <begin position="277"/>
        <end position="295"/>
    </location>
</feature>
<dbReference type="AlphaFoldDB" id="A0A9Q7AHC2"/>
<organism evidence="3 4">
    <name type="scientific">Aminithiophilus ramosus</name>
    <dbReference type="NCBI Taxonomy" id="3029084"/>
    <lineage>
        <taxon>Bacteria</taxon>
        <taxon>Thermotogati</taxon>
        <taxon>Synergistota</taxon>
        <taxon>Synergistia</taxon>
        <taxon>Synergistales</taxon>
        <taxon>Aminithiophilaceae</taxon>
        <taxon>Aminithiophilus</taxon>
    </lineage>
</organism>